<proteinExistence type="predicted"/>
<protein>
    <submittedName>
        <fullName evidence="1">Uncharacterized protein</fullName>
    </submittedName>
</protein>
<dbReference type="EMBL" id="CVRR01000021">
    <property type="protein sequence ID" value="CRL39208.1"/>
    <property type="molecule type" value="Genomic_DNA"/>
</dbReference>
<dbReference type="STRING" id="301302.ERS852420_02406"/>
<name>A0A0M6WRX2_9FIRM</name>
<keyword evidence="3" id="KW-1185">Reference proteome</keyword>
<dbReference type="EMBL" id="CYXV01000010">
    <property type="protein sequence ID" value="CUN05444.1"/>
    <property type="molecule type" value="Genomic_DNA"/>
</dbReference>
<sequence length="58" mass="6655">MSDEVLDDVMLKGNCKGKADAIVNCQCSIETAPKRCEQAEHCMFYSYYKCSKQWKRLG</sequence>
<dbReference type="GeneID" id="99747918"/>
<evidence type="ECO:0000313" key="2">
    <source>
        <dbReference type="EMBL" id="CUN05444.1"/>
    </source>
</evidence>
<dbReference type="RefSeq" id="WP_022045891.1">
    <property type="nucleotide sequence ID" value="NZ_CP173697.1"/>
</dbReference>
<reference evidence="3" key="1">
    <citation type="submission" date="2015-05" db="EMBL/GenBank/DDBJ databases">
        <authorList>
            <consortium name="Pathogen Informatics"/>
        </authorList>
    </citation>
    <scope>NUCLEOTIDE SEQUENCE [LARGE SCALE GENOMIC DNA]</scope>
    <source>
        <strain evidence="2 4">2789STDY5608863</strain>
        <strain evidence="3">M72</strain>
    </source>
</reference>
<evidence type="ECO:0000313" key="4">
    <source>
        <dbReference type="Proteomes" id="UP000095495"/>
    </source>
</evidence>
<evidence type="ECO:0000313" key="1">
    <source>
        <dbReference type="EMBL" id="CRL39208.1"/>
    </source>
</evidence>
<gene>
    <name evidence="2" type="ORF">ERS852420_02406</name>
    <name evidence="1" type="ORF">M72_29201</name>
</gene>
<organism evidence="1 3">
    <name type="scientific">Roseburia faecis</name>
    <dbReference type="NCBI Taxonomy" id="301302"/>
    <lineage>
        <taxon>Bacteria</taxon>
        <taxon>Bacillati</taxon>
        <taxon>Bacillota</taxon>
        <taxon>Clostridia</taxon>
        <taxon>Lachnospirales</taxon>
        <taxon>Lachnospiraceae</taxon>
        <taxon>Roseburia</taxon>
    </lineage>
</organism>
<reference evidence="1" key="2">
    <citation type="submission" date="2015-05" db="EMBL/GenBank/DDBJ databases">
        <authorList>
            <person name="Wang D.B."/>
            <person name="Wang M."/>
        </authorList>
    </citation>
    <scope>NUCLEOTIDE SEQUENCE [LARGE SCALE GENOMIC DNA]</scope>
    <source>
        <strain evidence="1">M72</strain>
    </source>
</reference>
<dbReference type="AlphaFoldDB" id="A0A0M6WRX2"/>
<dbReference type="Proteomes" id="UP000049979">
    <property type="component" value="Unassembled WGS sequence"/>
</dbReference>
<accession>A0A0M6WRX2</accession>
<evidence type="ECO:0000313" key="3">
    <source>
        <dbReference type="Proteomes" id="UP000049979"/>
    </source>
</evidence>
<dbReference type="Proteomes" id="UP000095495">
    <property type="component" value="Unassembled WGS sequence"/>
</dbReference>